<organism evidence="3 4">
    <name type="scientific">Chaetoceros tenuissimus</name>
    <dbReference type="NCBI Taxonomy" id="426638"/>
    <lineage>
        <taxon>Eukaryota</taxon>
        <taxon>Sar</taxon>
        <taxon>Stramenopiles</taxon>
        <taxon>Ochrophyta</taxon>
        <taxon>Bacillariophyta</taxon>
        <taxon>Coscinodiscophyceae</taxon>
        <taxon>Chaetocerotophycidae</taxon>
        <taxon>Chaetocerotales</taxon>
        <taxon>Chaetocerotaceae</taxon>
        <taxon>Chaetoceros</taxon>
    </lineage>
</organism>
<keyword evidence="1" id="KW-0175">Coiled coil</keyword>
<sequence>METNQVVVKEENELFNSPSQKISSIDGIGLWNSFTRSFQSPLMACFDLIDNVFDASSQFHGYLEIDVDVEEEKDEEDENRIPELELDSTNGFYMLNNCHHAVKPMKEVLTVFNSEKGSARSQIGENGVGVKQGCATLSDISFVMSRNEQVYSLGILAKELQKKQGIYLPSFEFAFDKEFADVDDSYTLYSFLKAELTSIANLNKDIAKVYTEYGYGDEKKGIHRLITNMMRLSDGIWADEKYAFCLCIHDLKHGDNTDFLLNISSELSRHYLHVPKSFQVWVGSIRVKFNHWPNRLVNLTRFMVRIPKDEHANDAPTMMRANQQAFTITVASLVDSSSLTVMPEAGALPLNPTKQDFAFGEHQNGSVWEQNLHKWVSAVTKVYYNYYLENLCDGQKRTLTDLVKNRNGQAKKKDVQQGNQNMYKSIDELEVSTFEGIKWKYMGDSHSGSFHLTKKQSLKESLGEDIDLLFKKPKSKGAASSSKKQVNNKKKSKAKTSTARVTHAVSHDMVGSESDEDMMASSNRSFQRSAKAGSKRYREDTEEDITEEEDISKFSSPVPRKKTSNLELENAQLKQELENSQRKFEQLERRFTEAKLFIKSLEKERDDAQLDIETLEGSERELKDTLSRREREINRLKRDLAHEKATETSMDF</sequence>
<gene>
    <name evidence="3" type="ORF">CTEN210_13965</name>
</gene>
<keyword evidence="4" id="KW-1185">Reference proteome</keyword>
<dbReference type="Proteomes" id="UP001054902">
    <property type="component" value="Unassembled WGS sequence"/>
</dbReference>
<evidence type="ECO:0000256" key="1">
    <source>
        <dbReference type="SAM" id="Coils"/>
    </source>
</evidence>
<accession>A0AAD3D4B1</accession>
<feature type="compositionally biased region" description="Acidic residues" evidence="2">
    <location>
        <begin position="540"/>
        <end position="550"/>
    </location>
</feature>
<feature type="compositionally biased region" description="Low complexity" evidence="2">
    <location>
        <begin position="476"/>
        <end position="485"/>
    </location>
</feature>
<evidence type="ECO:0000313" key="4">
    <source>
        <dbReference type="Proteomes" id="UP001054902"/>
    </source>
</evidence>
<feature type="coiled-coil region" evidence="1">
    <location>
        <begin position="563"/>
        <end position="646"/>
    </location>
</feature>
<reference evidence="3 4" key="1">
    <citation type="journal article" date="2021" name="Sci. Rep.">
        <title>The genome of the diatom Chaetoceros tenuissimus carries an ancient integrated fragment of an extant virus.</title>
        <authorList>
            <person name="Hongo Y."/>
            <person name="Kimura K."/>
            <person name="Takaki Y."/>
            <person name="Yoshida Y."/>
            <person name="Baba S."/>
            <person name="Kobayashi G."/>
            <person name="Nagasaki K."/>
            <person name="Hano T."/>
            <person name="Tomaru Y."/>
        </authorList>
    </citation>
    <scope>NUCLEOTIDE SEQUENCE [LARGE SCALE GENOMIC DNA]</scope>
    <source>
        <strain evidence="3 4">NIES-3715</strain>
    </source>
</reference>
<evidence type="ECO:0000313" key="3">
    <source>
        <dbReference type="EMBL" id="GFH57489.1"/>
    </source>
</evidence>
<protein>
    <submittedName>
        <fullName evidence="3">Uncharacterized protein</fullName>
    </submittedName>
</protein>
<comment type="caution">
    <text evidence="3">The sequence shown here is derived from an EMBL/GenBank/DDBJ whole genome shotgun (WGS) entry which is preliminary data.</text>
</comment>
<proteinExistence type="predicted"/>
<dbReference type="EMBL" id="BLLK01000058">
    <property type="protein sequence ID" value="GFH57489.1"/>
    <property type="molecule type" value="Genomic_DNA"/>
</dbReference>
<name>A0AAD3D4B1_9STRA</name>
<evidence type="ECO:0000256" key="2">
    <source>
        <dbReference type="SAM" id="MobiDB-lite"/>
    </source>
</evidence>
<dbReference type="AlphaFoldDB" id="A0AAD3D4B1"/>
<feature type="region of interest" description="Disordered" evidence="2">
    <location>
        <begin position="473"/>
        <end position="562"/>
    </location>
</feature>